<feature type="chain" id="PRO_5045513134" description="Atrophin-1 multi-domain protein" evidence="1">
    <location>
        <begin position="31"/>
        <end position="480"/>
    </location>
</feature>
<name>A0ABQ3G0W3_9BURK</name>
<sequence length="480" mass="51520">MSMLETPNRSRLRTALVALAAAGIAAVSAAAEWGSYARPFSAQSPWNARPIDPVLGDFVIPPSTYMPAVGGGAYSTGTFKANKTDKPMEILPLPGRNGVWDPDAARVHPSITIPRWPADVIPATGSDGHADIVDETDGIIHSFFKLKQIDGQWRTAQYAWTRLDGRGWGEPGHYYQGARAAGVPTMGGLIRSHEINDGNPMYLHALAMSLAHNGLSADPTYVFPATSADRGAARTNTGQIPEGALLMLPADYDTSRIRNPRLHKVAETLKVYGAYVVDRNVGTPFVIYVENGSGFSLHGGAWDSHTGNELNRMRAALRQVTGVSGWLDGDGRPMVMEQRLNLLSMRGDWIKVQGDRLGTFQTWQQAVVFEAGLSGVEQKNSSASMLQPVRWALPQAGASYQLTARTTGGGRLRMRVFGADSAQPVFDSGELANGESRVFTWPTGSARHEVTAFSGDGSRMSTVGASLVQLTQGAQSGGQK</sequence>
<dbReference type="RefSeq" id="WP_229882798.1">
    <property type="nucleotide sequence ID" value="NZ_BMYK01000005.1"/>
</dbReference>
<dbReference type="EMBL" id="BMYK01000005">
    <property type="protein sequence ID" value="GHC79694.1"/>
    <property type="molecule type" value="Genomic_DNA"/>
</dbReference>
<keyword evidence="3" id="KW-1185">Reference proteome</keyword>
<dbReference type="Proteomes" id="UP000626210">
    <property type="component" value="Unassembled WGS sequence"/>
</dbReference>
<organism evidence="2 3">
    <name type="scientific">Pseudorhodoferax aquiterrae</name>
    <dbReference type="NCBI Taxonomy" id="747304"/>
    <lineage>
        <taxon>Bacteria</taxon>
        <taxon>Pseudomonadati</taxon>
        <taxon>Pseudomonadota</taxon>
        <taxon>Betaproteobacteria</taxon>
        <taxon>Burkholderiales</taxon>
        <taxon>Comamonadaceae</taxon>
    </lineage>
</organism>
<evidence type="ECO:0008006" key="4">
    <source>
        <dbReference type="Google" id="ProtNLM"/>
    </source>
</evidence>
<evidence type="ECO:0000313" key="3">
    <source>
        <dbReference type="Proteomes" id="UP000626210"/>
    </source>
</evidence>
<reference evidence="3" key="1">
    <citation type="journal article" date="2019" name="Int. J. Syst. Evol. Microbiol.">
        <title>The Global Catalogue of Microorganisms (GCM) 10K type strain sequencing project: providing services to taxonomists for standard genome sequencing and annotation.</title>
        <authorList>
            <consortium name="The Broad Institute Genomics Platform"/>
            <consortium name="The Broad Institute Genome Sequencing Center for Infectious Disease"/>
            <person name="Wu L."/>
            <person name="Ma J."/>
        </authorList>
    </citation>
    <scope>NUCLEOTIDE SEQUENCE [LARGE SCALE GENOMIC DNA]</scope>
    <source>
        <strain evidence="3">KCTC 23314</strain>
    </source>
</reference>
<comment type="caution">
    <text evidence="2">The sequence shown here is derived from an EMBL/GenBank/DDBJ whole genome shotgun (WGS) entry which is preliminary data.</text>
</comment>
<keyword evidence="1" id="KW-0732">Signal</keyword>
<gene>
    <name evidence="2" type="ORF">GCM10007320_20790</name>
</gene>
<feature type="signal peptide" evidence="1">
    <location>
        <begin position="1"/>
        <end position="30"/>
    </location>
</feature>
<proteinExistence type="predicted"/>
<evidence type="ECO:0000313" key="2">
    <source>
        <dbReference type="EMBL" id="GHC79694.1"/>
    </source>
</evidence>
<accession>A0ABQ3G0W3</accession>
<evidence type="ECO:0000256" key="1">
    <source>
        <dbReference type="SAM" id="SignalP"/>
    </source>
</evidence>
<protein>
    <recommendedName>
        <fullName evidence="4">Atrophin-1 multi-domain protein</fullName>
    </recommendedName>
</protein>